<keyword evidence="3" id="KW-0520">NAD</keyword>
<evidence type="ECO:0000313" key="6">
    <source>
        <dbReference type="Proteomes" id="UP000327179"/>
    </source>
</evidence>
<proteinExistence type="inferred from homology"/>
<dbReference type="InterPro" id="IPR057326">
    <property type="entry name" value="KR_dom"/>
</dbReference>
<dbReference type="GO" id="GO:0016491">
    <property type="term" value="F:oxidoreductase activity"/>
    <property type="evidence" value="ECO:0007669"/>
    <property type="project" value="UniProtKB-KW"/>
</dbReference>
<dbReference type="EMBL" id="CP043311">
    <property type="protein sequence ID" value="QEY64439.1"/>
    <property type="molecule type" value="Genomic_DNA"/>
</dbReference>
<dbReference type="InterPro" id="IPR020904">
    <property type="entry name" value="Sc_DH/Rdtase_CS"/>
</dbReference>
<dbReference type="Pfam" id="PF13561">
    <property type="entry name" value="adh_short_C2"/>
    <property type="match status" value="1"/>
</dbReference>
<evidence type="ECO:0000259" key="4">
    <source>
        <dbReference type="SMART" id="SM00822"/>
    </source>
</evidence>
<keyword evidence="6" id="KW-1185">Reference proteome</keyword>
<dbReference type="PROSITE" id="PS51257">
    <property type="entry name" value="PROKAR_LIPOPROTEIN"/>
    <property type="match status" value="1"/>
</dbReference>
<dbReference type="FunFam" id="3.40.50.720:FF:000084">
    <property type="entry name" value="Short-chain dehydrogenase reductase"/>
    <property type="match status" value="1"/>
</dbReference>
<accession>A0A5J6QUP1</accession>
<gene>
    <name evidence="5" type="ORF">FXN65_21120</name>
</gene>
<dbReference type="PRINTS" id="PR00081">
    <property type="entry name" value="GDHRDH"/>
</dbReference>
<evidence type="ECO:0000313" key="5">
    <source>
        <dbReference type="EMBL" id="QEY64439.1"/>
    </source>
</evidence>
<dbReference type="SUPFAM" id="SSF51735">
    <property type="entry name" value="NAD(P)-binding Rossmann-fold domains"/>
    <property type="match status" value="1"/>
</dbReference>
<feature type="domain" description="Ketoreductase" evidence="4">
    <location>
        <begin position="7"/>
        <end position="193"/>
    </location>
</feature>
<dbReference type="Gene3D" id="3.40.50.720">
    <property type="entry name" value="NAD(P)-binding Rossmann-like Domain"/>
    <property type="match status" value="1"/>
</dbReference>
<dbReference type="PANTHER" id="PTHR24321:SF8">
    <property type="entry name" value="ESTRADIOL 17-BETA-DEHYDROGENASE 8-RELATED"/>
    <property type="match status" value="1"/>
</dbReference>
<dbReference type="RefSeq" id="WP_151136074.1">
    <property type="nucleotide sequence ID" value="NZ_CP043311.1"/>
</dbReference>
<evidence type="ECO:0000256" key="1">
    <source>
        <dbReference type="ARBA" id="ARBA00006484"/>
    </source>
</evidence>
<evidence type="ECO:0000256" key="3">
    <source>
        <dbReference type="ARBA" id="ARBA00023027"/>
    </source>
</evidence>
<dbReference type="PANTHER" id="PTHR24321">
    <property type="entry name" value="DEHYDROGENASES, SHORT CHAIN"/>
    <property type="match status" value="1"/>
</dbReference>
<dbReference type="NCBIfam" id="NF005559">
    <property type="entry name" value="PRK07231.1"/>
    <property type="match status" value="1"/>
</dbReference>
<dbReference type="SMART" id="SM00822">
    <property type="entry name" value="PKS_KR"/>
    <property type="match status" value="1"/>
</dbReference>
<dbReference type="CDD" id="cd05233">
    <property type="entry name" value="SDR_c"/>
    <property type="match status" value="1"/>
</dbReference>
<reference evidence="5 6" key="1">
    <citation type="submission" date="2019-08" db="EMBL/GenBank/DDBJ databases">
        <title>Whole-genome Sequencing of e-waste polymer degrading bacterium Pseudomonas sp. strain PE08.</title>
        <authorList>
            <person name="Kirdat K."/>
            <person name="Debbarma P."/>
            <person name="Narawade N."/>
            <person name="Suyal D."/>
            <person name="Thorat V."/>
            <person name="Shouche Y."/>
            <person name="Goel R."/>
            <person name="Yadav A."/>
        </authorList>
    </citation>
    <scope>NUCLEOTIDE SEQUENCE [LARGE SCALE GENOMIC DNA]</scope>
    <source>
        <strain evidence="5 6">PE08</strain>
    </source>
</reference>
<dbReference type="KEGG" id="plal:FXN65_21120"/>
<dbReference type="InterPro" id="IPR036291">
    <property type="entry name" value="NAD(P)-bd_dom_sf"/>
</dbReference>
<keyword evidence="2" id="KW-0560">Oxidoreductase</keyword>
<dbReference type="InterPro" id="IPR002347">
    <property type="entry name" value="SDR_fam"/>
</dbReference>
<dbReference type="PROSITE" id="PS00061">
    <property type="entry name" value="ADH_SHORT"/>
    <property type="match status" value="1"/>
</dbReference>
<comment type="similarity">
    <text evidence="1">Belongs to the short-chain dehydrogenases/reductases (SDR) family.</text>
</comment>
<protein>
    <submittedName>
        <fullName evidence="5">SDR family oxidoreductase</fullName>
    </submittedName>
</protein>
<sequence>MARLSNKVAVITGAASGIGLACVRRFAAEGAQVVGLDVGEPRADVIASLEGLQPAPLFMTLDVRDEARVQAVMEEVAKRFGRIDALVNAAGIASRGSITETSTEEWRRVLDIHLTGSMLTSRYALQQMLAQRSGSIINFGSIFGLQGCDGNAAYNTAKGGITQLTRSMAIDYGHANIRVNGLCPGLIDTPMTQMVKEQKEFHAYFASQHMLCRAGQPEEVASVALFLASDDASFVSGQMIAVDGGFSAGRRFAPPQA</sequence>
<organism evidence="5 6">
    <name type="scientific">Metapseudomonas lalkuanensis</name>
    <dbReference type="NCBI Taxonomy" id="2604832"/>
    <lineage>
        <taxon>Bacteria</taxon>
        <taxon>Pseudomonadati</taxon>
        <taxon>Pseudomonadota</taxon>
        <taxon>Gammaproteobacteria</taxon>
        <taxon>Pseudomonadales</taxon>
        <taxon>Pseudomonadaceae</taxon>
        <taxon>Metapseudomonas</taxon>
    </lineage>
</organism>
<dbReference type="PRINTS" id="PR00080">
    <property type="entry name" value="SDRFAMILY"/>
</dbReference>
<name>A0A5J6QUP1_9GAMM</name>
<dbReference type="AlphaFoldDB" id="A0A5J6QUP1"/>
<dbReference type="Proteomes" id="UP000327179">
    <property type="component" value="Chromosome"/>
</dbReference>
<evidence type="ECO:0000256" key="2">
    <source>
        <dbReference type="ARBA" id="ARBA00023002"/>
    </source>
</evidence>